<feature type="coiled-coil region" evidence="1">
    <location>
        <begin position="549"/>
        <end position="576"/>
    </location>
</feature>
<feature type="compositionally biased region" description="Low complexity" evidence="2">
    <location>
        <begin position="1016"/>
        <end position="1025"/>
    </location>
</feature>
<feature type="compositionally biased region" description="Basic residues" evidence="2">
    <location>
        <begin position="938"/>
        <end position="957"/>
    </location>
</feature>
<gene>
    <name evidence="3" type="ORF">Daus18300_013346</name>
</gene>
<feature type="compositionally biased region" description="Low complexity" evidence="2">
    <location>
        <begin position="449"/>
        <end position="464"/>
    </location>
</feature>
<feature type="region of interest" description="Disordered" evidence="2">
    <location>
        <begin position="999"/>
        <end position="1316"/>
    </location>
</feature>
<feature type="compositionally biased region" description="Low complexity" evidence="2">
    <location>
        <begin position="958"/>
        <end position="971"/>
    </location>
</feature>
<keyword evidence="4" id="KW-1185">Reference proteome</keyword>
<dbReference type="Proteomes" id="UP001583177">
    <property type="component" value="Unassembled WGS sequence"/>
</dbReference>
<evidence type="ECO:0000313" key="3">
    <source>
        <dbReference type="EMBL" id="KAL1849189.1"/>
    </source>
</evidence>
<feature type="region of interest" description="Disordered" evidence="2">
    <location>
        <begin position="890"/>
        <end position="981"/>
    </location>
</feature>
<feature type="compositionally biased region" description="Basic and acidic residues" evidence="2">
    <location>
        <begin position="340"/>
        <end position="352"/>
    </location>
</feature>
<feature type="compositionally biased region" description="Basic residues" evidence="2">
    <location>
        <begin position="826"/>
        <end position="836"/>
    </location>
</feature>
<feature type="region of interest" description="Disordered" evidence="2">
    <location>
        <begin position="584"/>
        <end position="740"/>
    </location>
</feature>
<feature type="compositionally biased region" description="Polar residues" evidence="2">
    <location>
        <begin position="359"/>
        <end position="372"/>
    </location>
</feature>
<feature type="compositionally biased region" description="Low complexity" evidence="2">
    <location>
        <begin position="1111"/>
        <end position="1132"/>
    </location>
</feature>
<feature type="compositionally biased region" description="Low complexity" evidence="2">
    <location>
        <begin position="1260"/>
        <end position="1272"/>
    </location>
</feature>
<feature type="compositionally biased region" description="Basic and acidic residues" evidence="2">
    <location>
        <begin position="1280"/>
        <end position="1289"/>
    </location>
</feature>
<comment type="caution">
    <text evidence="3">The sequence shown here is derived from an EMBL/GenBank/DDBJ whole genome shotgun (WGS) entry which is preliminary data.</text>
</comment>
<reference evidence="3 4" key="1">
    <citation type="journal article" date="2024" name="IMA Fungus">
        <title>IMA Genome - F19 : A genome assembly and annotation guide to empower mycologists, including annotated draft genome sequences of Ceratocystis pirilliformis, Diaporthe australafricana, Fusarium ophioides, Paecilomyces lecythidis, and Sporothrix stenoceras.</title>
        <authorList>
            <person name="Aylward J."/>
            <person name="Wilson A.M."/>
            <person name="Visagie C.M."/>
            <person name="Spraker J."/>
            <person name="Barnes I."/>
            <person name="Buitendag C."/>
            <person name="Ceriani C."/>
            <person name="Del Mar Angel L."/>
            <person name="du Plessis D."/>
            <person name="Fuchs T."/>
            <person name="Gasser K."/>
            <person name="Kramer D."/>
            <person name="Li W."/>
            <person name="Munsamy K."/>
            <person name="Piso A."/>
            <person name="Price J.L."/>
            <person name="Sonnekus B."/>
            <person name="Thomas C."/>
            <person name="van der Nest A."/>
            <person name="van Dijk A."/>
            <person name="van Heerden A."/>
            <person name="van Vuuren N."/>
            <person name="Yilmaz N."/>
            <person name="Duong T.A."/>
            <person name="van der Merwe N.A."/>
            <person name="Wingfield M.J."/>
            <person name="Wingfield B.D."/>
        </authorList>
    </citation>
    <scope>NUCLEOTIDE SEQUENCE [LARGE SCALE GENOMIC DNA]</scope>
    <source>
        <strain evidence="3 4">CMW 18300</strain>
    </source>
</reference>
<feature type="compositionally biased region" description="Basic and acidic residues" evidence="2">
    <location>
        <begin position="622"/>
        <end position="636"/>
    </location>
</feature>
<accession>A0ABR3VZK6</accession>
<evidence type="ECO:0000256" key="1">
    <source>
        <dbReference type="SAM" id="Coils"/>
    </source>
</evidence>
<feature type="compositionally biased region" description="Basic residues" evidence="2">
    <location>
        <begin position="1299"/>
        <end position="1308"/>
    </location>
</feature>
<feature type="compositionally biased region" description="Basic and acidic residues" evidence="2">
    <location>
        <begin position="1229"/>
        <end position="1239"/>
    </location>
</feature>
<dbReference type="EMBL" id="JAWRVE010000204">
    <property type="protein sequence ID" value="KAL1849189.1"/>
    <property type="molecule type" value="Genomic_DNA"/>
</dbReference>
<keyword evidence="1" id="KW-0175">Coiled coil</keyword>
<proteinExistence type="predicted"/>
<feature type="compositionally biased region" description="Polar residues" evidence="2">
    <location>
        <begin position="1081"/>
        <end position="1097"/>
    </location>
</feature>
<feature type="region of interest" description="Disordered" evidence="2">
    <location>
        <begin position="303"/>
        <end position="472"/>
    </location>
</feature>
<organism evidence="3 4">
    <name type="scientific">Diaporthe australafricana</name>
    <dbReference type="NCBI Taxonomy" id="127596"/>
    <lineage>
        <taxon>Eukaryota</taxon>
        <taxon>Fungi</taxon>
        <taxon>Dikarya</taxon>
        <taxon>Ascomycota</taxon>
        <taxon>Pezizomycotina</taxon>
        <taxon>Sordariomycetes</taxon>
        <taxon>Sordariomycetidae</taxon>
        <taxon>Diaporthales</taxon>
        <taxon>Diaporthaceae</taxon>
        <taxon>Diaporthe</taxon>
    </lineage>
</organism>
<feature type="compositionally biased region" description="Basic and acidic residues" evidence="2">
    <location>
        <begin position="712"/>
        <end position="723"/>
    </location>
</feature>
<evidence type="ECO:0000313" key="4">
    <source>
        <dbReference type="Proteomes" id="UP001583177"/>
    </source>
</evidence>
<feature type="region of interest" description="Disordered" evidence="2">
    <location>
        <begin position="1"/>
        <end position="130"/>
    </location>
</feature>
<feature type="region of interest" description="Disordered" evidence="2">
    <location>
        <begin position="767"/>
        <end position="876"/>
    </location>
</feature>
<feature type="compositionally biased region" description="Basic and acidic residues" evidence="2">
    <location>
        <begin position="907"/>
        <end position="937"/>
    </location>
</feature>
<feature type="compositionally biased region" description="Polar residues" evidence="2">
    <location>
        <begin position="1192"/>
        <end position="1206"/>
    </location>
</feature>
<name>A0ABR3VZK6_9PEZI</name>
<protein>
    <submittedName>
        <fullName evidence="3">Uncharacterized protein</fullName>
    </submittedName>
</protein>
<feature type="compositionally biased region" description="Basic and acidic residues" evidence="2">
    <location>
        <begin position="39"/>
        <end position="62"/>
    </location>
</feature>
<evidence type="ECO:0000256" key="2">
    <source>
        <dbReference type="SAM" id="MobiDB-lite"/>
    </source>
</evidence>
<sequence>MADTQVAAPSAVPETIDGNGMAHMKDLKLERPAATVVEGQRDSGIDMSHDEATHDPAGHERPPTSASNIPEEVPHVTTDVTTDVQEEHREEPQPRISSQEVAPSTEDDDTEAGPSNNPPPRDNAALRPMPHRGESTINAVGYRRNTETVIAFLVPLPKPTIQGSTLDVPAKYFLYTPPPPHLLKPKKGGKESYGTKANRVWQRNVRKAKTNAHNGKRVSLSAVHSAAVRGCIWASERRKGDDDGAVFLARIQPKTVAHLVMIHPWALSADQAPEDILKTFRGQITASKASSFVKILTKKMGPEPKTLQISPSSIIEGTHGPRGSESSEEEEAVVGVVETEQPRPSRKDRMRASFESAKQRNPVTAIKSQINQRGRKRHREGSPSASAQDTAEHAEPGSTEFTGGELEHYSEEEAPADPGLVDAEGEPFSGHQLGEIPEEGDHFEDAPEQPATATAGPSSAPQTAGGVLAGSTQDAANDAELDSKDPAEAKKGSRFQLTFYPSPAMDIMSRYIQQSCHAANGHAFPSPSAAPTAAGVLASIGWEPERRGYTDAEEQLEDENWQAREIEEDLAAATEKAARAWEKQCRKHVRQSKSGRLSGDKKPGQFAILVARVRPRKQAKGKAREEQPEQPSEKKGNALKQRLAAIKNKRSKKQTEEPEEGPSEKKDSALKQRLAAIKAKRSKKQIAEPETSAEGPTEKKAKTAALRQRLAAMKEKRNKKQTEQTEETDPAAKQTKKEKLQKAAGIIFFPVILILGTPVLIGKGISSGYKKVRDRKKKTDGDAEGSTEQPQQQEKKAGRRAAVKQRLSERSGSVKRGLSTRSDAMKKRRPERKAKKAPADGAAASATAPDSSADAAGPTDAGDTSAETKLTKKQRLTALVLAGPLAINEILKKRRQGQDKSTTTHDATPKEKKASKFSATKERVKGLRTKVNKEARFAKLKNRLRVIKERRKSKKNIKNNNTSTDDSVTATDADDSNDKKNVKKQGAIAGLVAGCVALPAAKVKQARDKRRKGRAADSVQGAAVAAREEHATASSSSVAAAGVVAAASAERESASSLSQPRSVRVVPSEPERLEPAGEQFSPPQNGQSEVPIQQAVQTEPHVGPATRDGDVSAAAVAAPGAGEAQAESPAAAVRFRSIRDGFGNVKGGIGSGITNLKARRRGTGQTEGPIAEEAERPPAETMDSAETHVEANPTTVEPTTQPTAQQDPAAPGGRFKSIKGGIGSGIDGLKARTQREKKATPPQSEGPATMATAEEEKRAAAAANKDGAFGARLQALKDGIGNRKTKEGENGATAPFKTEKHKQQKPQAHKVGNPGIGDRMRWFLYAA</sequence>
<feature type="compositionally biased region" description="Low complexity" evidence="2">
    <location>
        <begin position="839"/>
        <end position="865"/>
    </location>
</feature>
<feature type="compositionally biased region" description="Low complexity" evidence="2">
    <location>
        <begin position="1032"/>
        <end position="1058"/>
    </location>
</feature>